<dbReference type="RefSeq" id="WP_093047452.1">
    <property type="nucleotide sequence ID" value="NZ_FOGT01000002.1"/>
</dbReference>
<protein>
    <submittedName>
        <fullName evidence="3">Undecaprenyl-diphosphatase</fullName>
    </submittedName>
</protein>
<keyword evidence="1" id="KW-0812">Transmembrane</keyword>
<feature type="transmembrane region" description="Helical" evidence="1">
    <location>
        <begin position="164"/>
        <end position="184"/>
    </location>
</feature>
<feature type="domain" description="Phosphatidic acid phosphatase type 2/haloperoxidase" evidence="2">
    <location>
        <begin position="86"/>
        <end position="205"/>
    </location>
</feature>
<reference evidence="4" key="1">
    <citation type="submission" date="2016-10" db="EMBL/GenBank/DDBJ databases">
        <authorList>
            <person name="Varghese N."/>
            <person name="Submissions S."/>
        </authorList>
    </citation>
    <scope>NUCLEOTIDE SEQUENCE [LARGE SCALE GENOMIC DNA]</scope>
    <source>
        <strain evidence="4">S9</strain>
    </source>
</reference>
<name>A0A1H9QA86_9BACI</name>
<dbReference type="Proteomes" id="UP000198571">
    <property type="component" value="Unassembled WGS sequence"/>
</dbReference>
<feature type="transmembrane region" description="Helical" evidence="1">
    <location>
        <begin position="127"/>
        <end position="152"/>
    </location>
</feature>
<feature type="transmembrane region" description="Helical" evidence="1">
    <location>
        <begin position="12"/>
        <end position="33"/>
    </location>
</feature>
<keyword evidence="4" id="KW-1185">Reference proteome</keyword>
<dbReference type="Pfam" id="PF01569">
    <property type="entry name" value="PAP2"/>
    <property type="match status" value="1"/>
</dbReference>
<evidence type="ECO:0000313" key="3">
    <source>
        <dbReference type="EMBL" id="SER57466.1"/>
    </source>
</evidence>
<dbReference type="InterPro" id="IPR000326">
    <property type="entry name" value="PAP2/HPO"/>
</dbReference>
<dbReference type="CDD" id="cd03392">
    <property type="entry name" value="PAP2_like_2"/>
    <property type="match status" value="1"/>
</dbReference>
<keyword evidence="1" id="KW-1133">Transmembrane helix</keyword>
<keyword evidence="1" id="KW-0472">Membrane</keyword>
<dbReference type="SMART" id="SM00014">
    <property type="entry name" value="acidPPc"/>
    <property type="match status" value="1"/>
</dbReference>
<dbReference type="AlphaFoldDB" id="A0A1H9QA86"/>
<organism evidence="3 4">
    <name type="scientific">Salipaludibacillus aurantiacus</name>
    <dbReference type="NCBI Taxonomy" id="1601833"/>
    <lineage>
        <taxon>Bacteria</taxon>
        <taxon>Bacillati</taxon>
        <taxon>Bacillota</taxon>
        <taxon>Bacilli</taxon>
        <taxon>Bacillales</taxon>
        <taxon>Bacillaceae</taxon>
    </lineage>
</organism>
<evidence type="ECO:0000259" key="2">
    <source>
        <dbReference type="SMART" id="SM00014"/>
    </source>
</evidence>
<dbReference type="InterPro" id="IPR036938">
    <property type="entry name" value="PAP2/HPO_sf"/>
</dbReference>
<evidence type="ECO:0000256" key="1">
    <source>
        <dbReference type="SAM" id="Phobius"/>
    </source>
</evidence>
<dbReference type="EMBL" id="FOGT01000002">
    <property type="protein sequence ID" value="SER57466.1"/>
    <property type="molecule type" value="Genomic_DNA"/>
</dbReference>
<dbReference type="STRING" id="1601833.SAMN05518684_102115"/>
<dbReference type="PANTHER" id="PTHR14969:SF13">
    <property type="entry name" value="AT30094P"/>
    <property type="match status" value="1"/>
</dbReference>
<proteinExistence type="predicted"/>
<dbReference type="Gene3D" id="1.20.144.10">
    <property type="entry name" value="Phosphatidic acid phosphatase type 2/haloperoxidase"/>
    <property type="match status" value="2"/>
</dbReference>
<dbReference type="SUPFAM" id="SSF48317">
    <property type="entry name" value="Acid phosphatase/Vanadium-dependent haloperoxidase"/>
    <property type="match status" value="1"/>
</dbReference>
<feature type="transmembrane region" description="Helical" evidence="1">
    <location>
        <begin position="86"/>
        <end position="107"/>
    </location>
</feature>
<sequence length="223" mass="24590">MEDNNKKNISIALSCFILFAVISVLTLFNRLAFLDETLTSWLTEGVPSVVVSFMEIITVIGSGEAILILTGLVGVFLLYKKMWNHAVFLIVLTGGGVVLNFILKILFQRDRPGESSVIEFFGYSLEIPSYSFPSGHAMRSVILFSFLIYLAYRQLENSTAKVSATVIFGGLIILVALSRIITGAHFPSDILAAAIISIAWLNVCLFTFRVWGEKKLPVKSTSI</sequence>
<feature type="transmembrane region" description="Helical" evidence="1">
    <location>
        <begin position="53"/>
        <end position="79"/>
    </location>
</feature>
<gene>
    <name evidence="3" type="ORF">SAMN05518684_102115</name>
</gene>
<accession>A0A1H9QA86</accession>
<dbReference type="OrthoDB" id="9789113at2"/>
<feature type="transmembrane region" description="Helical" evidence="1">
    <location>
        <begin position="190"/>
        <end position="211"/>
    </location>
</feature>
<evidence type="ECO:0000313" key="4">
    <source>
        <dbReference type="Proteomes" id="UP000198571"/>
    </source>
</evidence>
<dbReference type="PANTHER" id="PTHR14969">
    <property type="entry name" value="SPHINGOSINE-1-PHOSPHATE PHOSPHOHYDROLASE"/>
    <property type="match status" value="1"/>
</dbReference>